<evidence type="ECO:0000313" key="2">
    <source>
        <dbReference type="Proteomes" id="UP000263754"/>
    </source>
</evidence>
<evidence type="ECO:0000313" key="1">
    <source>
        <dbReference type="EMBL" id="RGI71654.1"/>
    </source>
</evidence>
<dbReference type="RefSeq" id="WP_117963761.1">
    <property type="nucleotide sequence ID" value="NZ_QSOF01000054.1"/>
</dbReference>
<reference evidence="1 2" key="1">
    <citation type="submission" date="2018-08" db="EMBL/GenBank/DDBJ databases">
        <title>A genome reference for cultivated species of the human gut microbiota.</title>
        <authorList>
            <person name="Zou Y."/>
            <person name="Xue W."/>
            <person name="Luo G."/>
        </authorList>
    </citation>
    <scope>NUCLEOTIDE SEQUENCE [LARGE SCALE GENOMIC DNA]</scope>
    <source>
        <strain evidence="1 2">TM10-17</strain>
    </source>
</reference>
<sequence>MENIKTIAFRGSSDLIGNLQLCIDHISYAIPNIMNSVSGQYNVRCVFEKVENQLTFSDSILGELINQEVLGKVYMNDKSDIRLFSSNGNLPEYRINFDLQGEFNLGVKIFKDKPVQTLPVIDVLPIPVEIVTIYFYFSETKVNGKSDSFIFDKYFDSYDYLGFCLVDLPKMNEIITRKYGNQKLDLIDEFSNTELIDELFEEEIIIITWGIHPYSYPIYSTEDTDSIRPLLGRKFSQEGCFRIKEDIKELSLIPGYALRKWPEFTQKEWTKISLYGKGEIVHLTPYILEDSEFETVSVSFLIHRSKGDLKESIPLLNVNLLYE</sequence>
<dbReference type="Proteomes" id="UP000263754">
    <property type="component" value="Unassembled WGS sequence"/>
</dbReference>
<organism evidence="1 2">
    <name type="scientific">Bacteroides uniformis</name>
    <dbReference type="NCBI Taxonomy" id="820"/>
    <lineage>
        <taxon>Bacteria</taxon>
        <taxon>Pseudomonadati</taxon>
        <taxon>Bacteroidota</taxon>
        <taxon>Bacteroidia</taxon>
        <taxon>Bacteroidales</taxon>
        <taxon>Bacteroidaceae</taxon>
        <taxon>Bacteroides</taxon>
    </lineage>
</organism>
<dbReference type="EMBL" id="QSOF01000054">
    <property type="protein sequence ID" value="RGI71654.1"/>
    <property type="molecule type" value="Genomic_DNA"/>
</dbReference>
<proteinExistence type="predicted"/>
<name>A0A374MJK3_BACUN</name>
<dbReference type="GeneID" id="79860002"/>
<comment type="caution">
    <text evidence="1">The sequence shown here is derived from an EMBL/GenBank/DDBJ whole genome shotgun (WGS) entry which is preliminary data.</text>
</comment>
<gene>
    <name evidence="1" type="ORF">DXD90_19305</name>
</gene>
<dbReference type="AlphaFoldDB" id="A0A374MJK3"/>
<accession>A0A374MJK3</accession>
<protein>
    <submittedName>
        <fullName evidence="1">Uncharacterized protein</fullName>
    </submittedName>
</protein>